<gene>
    <name evidence="2" type="ORF">SAMN05216258_10822</name>
</gene>
<keyword evidence="3" id="KW-1185">Reference proteome</keyword>
<keyword evidence="1" id="KW-0812">Transmembrane</keyword>
<evidence type="ECO:0000313" key="3">
    <source>
        <dbReference type="Proteomes" id="UP000199377"/>
    </source>
</evidence>
<keyword evidence="1" id="KW-1133">Transmembrane helix</keyword>
<name>A0A1I3JIH0_9RHOB</name>
<dbReference type="Proteomes" id="UP000199377">
    <property type="component" value="Unassembled WGS sequence"/>
</dbReference>
<reference evidence="2 3" key="1">
    <citation type="submission" date="2016-10" db="EMBL/GenBank/DDBJ databases">
        <authorList>
            <person name="de Groot N.N."/>
        </authorList>
    </citation>
    <scope>NUCLEOTIDE SEQUENCE [LARGE SCALE GENOMIC DNA]</scope>
    <source>
        <strain evidence="2 3">CGMCC 1.11030</strain>
    </source>
</reference>
<protein>
    <submittedName>
        <fullName evidence="2">Uncharacterized protein</fullName>
    </submittedName>
</protein>
<keyword evidence="1" id="KW-0472">Membrane</keyword>
<organism evidence="2 3">
    <name type="scientific">Albimonas pacifica</name>
    <dbReference type="NCBI Taxonomy" id="1114924"/>
    <lineage>
        <taxon>Bacteria</taxon>
        <taxon>Pseudomonadati</taxon>
        <taxon>Pseudomonadota</taxon>
        <taxon>Alphaproteobacteria</taxon>
        <taxon>Rhodobacterales</taxon>
        <taxon>Paracoccaceae</taxon>
        <taxon>Albimonas</taxon>
    </lineage>
</organism>
<evidence type="ECO:0000256" key="1">
    <source>
        <dbReference type="SAM" id="Phobius"/>
    </source>
</evidence>
<proteinExistence type="predicted"/>
<dbReference type="EMBL" id="FOQH01000008">
    <property type="protein sequence ID" value="SFI60047.1"/>
    <property type="molecule type" value="Genomic_DNA"/>
</dbReference>
<evidence type="ECO:0000313" key="2">
    <source>
        <dbReference type="EMBL" id="SFI60047.1"/>
    </source>
</evidence>
<sequence>MAEDLLPALFLTGFGGFLAGLAFGLATRNVRQVRKPEGLE</sequence>
<dbReference type="RefSeq" id="WP_281244879.1">
    <property type="nucleotide sequence ID" value="NZ_FOQH01000008.1"/>
</dbReference>
<accession>A0A1I3JIH0</accession>
<feature type="transmembrane region" description="Helical" evidence="1">
    <location>
        <begin position="6"/>
        <end position="26"/>
    </location>
</feature>
<dbReference type="AlphaFoldDB" id="A0A1I3JIH0"/>